<feature type="compositionally biased region" description="Low complexity" evidence="1">
    <location>
        <begin position="216"/>
        <end position="235"/>
    </location>
</feature>
<sequence length="235" mass="25879">MSSTSNYSTSEFSQVTTSSDGSCVDVDVADLFNGINSYEVNLSRLETPRTTSSSASGVSKSSSIDRRAYRDDKACDYVLELGSDLGAFALFKGGRSRGPAKARSKASNLSKEVPHTVADVFCGVLTRAEAEQKASHRAPTVLYYLNENEETLPVNLKMHMAIRRRDGKIGHYNVVHEVLQGWKCFRLEKDDEPRFPTLDGLVSHYLLMAKNHTSDSKMTSTKSSKSGTRTAEVIH</sequence>
<evidence type="ECO:0008006" key="4">
    <source>
        <dbReference type="Google" id="ProtNLM"/>
    </source>
</evidence>
<evidence type="ECO:0000256" key="1">
    <source>
        <dbReference type="SAM" id="MobiDB-lite"/>
    </source>
</evidence>
<dbReference type="AlphaFoldDB" id="A0A8S1HXG6"/>
<protein>
    <recommendedName>
        <fullName evidence="4">SH2 domain-containing protein</fullName>
    </recommendedName>
</protein>
<proteinExistence type="predicted"/>
<dbReference type="CDD" id="cd00173">
    <property type="entry name" value="SH2"/>
    <property type="match status" value="1"/>
</dbReference>
<dbReference type="InterPro" id="IPR036860">
    <property type="entry name" value="SH2_dom_sf"/>
</dbReference>
<organism evidence="2 3">
    <name type="scientific">Caenorhabditis auriculariae</name>
    <dbReference type="NCBI Taxonomy" id="2777116"/>
    <lineage>
        <taxon>Eukaryota</taxon>
        <taxon>Metazoa</taxon>
        <taxon>Ecdysozoa</taxon>
        <taxon>Nematoda</taxon>
        <taxon>Chromadorea</taxon>
        <taxon>Rhabditida</taxon>
        <taxon>Rhabditina</taxon>
        <taxon>Rhabditomorpha</taxon>
        <taxon>Rhabditoidea</taxon>
        <taxon>Rhabditidae</taxon>
        <taxon>Peloderinae</taxon>
        <taxon>Caenorhabditis</taxon>
    </lineage>
</organism>
<feature type="region of interest" description="Disordered" evidence="1">
    <location>
        <begin position="1"/>
        <end position="20"/>
    </location>
</feature>
<dbReference type="SUPFAM" id="SSF55550">
    <property type="entry name" value="SH2 domain"/>
    <property type="match status" value="1"/>
</dbReference>
<evidence type="ECO:0000313" key="2">
    <source>
        <dbReference type="EMBL" id="CAD6199374.1"/>
    </source>
</evidence>
<name>A0A8S1HXG6_9PELO</name>
<dbReference type="Proteomes" id="UP000835052">
    <property type="component" value="Unassembled WGS sequence"/>
</dbReference>
<feature type="compositionally biased region" description="Low complexity" evidence="1">
    <location>
        <begin position="1"/>
        <end position="13"/>
    </location>
</feature>
<comment type="caution">
    <text evidence="2">The sequence shown here is derived from an EMBL/GenBank/DDBJ whole genome shotgun (WGS) entry which is preliminary data.</text>
</comment>
<reference evidence="2" key="1">
    <citation type="submission" date="2020-10" db="EMBL/GenBank/DDBJ databases">
        <authorList>
            <person name="Kikuchi T."/>
        </authorList>
    </citation>
    <scope>NUCLEOTIDE SEQUENCE</scope>
    <source>
        <strain evidence="2">NKZ352</strain>
    </source>
</reference>
<gene>
    <name evidence="2" type="ORF">CAUJ_LOCUS15277</name>
</gene>
<accession>A0A8S1HXG6</accession>
<evidence type="ECO:0000313" key="3">
    <source>
        <dbReference type="Proteomes" id="UP000835052"/>
    </source>
</evidence>
<keyword evidence="3" id="KW-1185">Reference proteome</keyword>
<feature type="region of interest" description="Disordered" evidence="1">
    <location>
        <begin position="213"/>
        <end position="235"/>
    </location>
</feature>
<dbReference type="EMBL" id="CAJGYM010000171">
    <property type="protein sequence ID" value="CAD6199374.1"/>
    <property type="molecule type" value="Genomic_DNA"/>
</dbReference>